<evidence type="ECO:0000313" key="6">
    <source>
        <dbReference type="EMBL" id="AEH93917.1"/>
    </source>
</evidence>
<dbReference type="CDD" id="cd05013">
    <property type="entry name" value="SIS_RpiR"/>
    <property type="match status" value="1"/>
</dbReference>
<keyword evidence="3" id="KW-0804">Transcription</keyword>
<dbReference type="SUPFAM" id="SSF53697">
    <property type="entry name" value="SIS domain"/>
    <property type="match status" value="1"/>
</dbReference>
<protein>
    <submittedName>
        <fullName evidence="6">Putative transcriptional regulator, RpiR family</fullName>
    </submittedName>
</protein>
<dbReference type="Pfam" id="PF01418">
    <property type="entry name" value="HTH_6"/>
    <property type="match status" value="1"/>
</dbReference>
<keyword evidence="2" id="KW-0238">DNA-binding</keyword>
<dbReference type="AlphaFoldDB" id="A0A0E0UZP8"/>
<dbReference type="InterPro" id="IPR001347">
    <property type="entry name" value="SIS_dom"/>
</dbReference>
<evidence type="ECO:0000259" key="4">
    <source>
        <dbReference type="PROSITE" id="PS51071"/>
    </source>
</evidence>
<dbReference type="Gene3D" id="1.10.10.10">
    <property type="entry name" value="Winged helix-like DNA-binding domain superfamily/Winged helix DNA-binding domain"/>
    <property type="match status" value="1"/>
</dbReference>
<dbReference type="Pfam" id="PF01380">
    <property type="entry name" value="SIS"/>
    <property type="match status" value="1"/>
</dbReference>
<dbReference type="Gene3D" id="3.40.50.10490">
    <property type="entry name" value="Glucose-6-phosphate isomerase like protein, domain 1"/>
    <property type="match status" value="1"/>
</dbReference>
<evidence type="ECO:0000256" key="2">
    <source>
        <dbReference type="ARBA" id="ARBA00023125"/>
    </source>
</evidence>
<sequence>MTILNEIQQNYNRLPNKEKQIAKYILEKSDELKNINIKELAEETGTSISTITRFCRHVRCDSFVDLKMRVNTAATMVPSLGYDDLFEEVYSFYHKVIDNTVKLIEPAKIREIVQYIQAAKRVYICGVGSSGLTAVEMSQRLIRMGLNVISVNDPHMMIITSSITTKEDFVIGISNSGNTPELVTALKIAKKNKSKVATFTSFENSEMTEISDVTIPVYNTLFVSKHYFANSQFSIMYVMDIISMMLLQNESYRDNMEKTINTVTDEFH</sequence>
<dbReference type="GO" id="GO:0003700">
    <property type="term" value="F:DNA-binding transcription factor activity"/>
    <property type="evidence" value="ECO:0007669"/>
    <property type="project" value="InterPro"/>
</dbReference>
<dbReference type="InterPro" id="IPR009057">
    <property type="entry name" value="Homeodomain-like_sf"/>
</dbReference>
<dbReference type="PANTHER" id="PTHR30514">
    <property type="entry name" value="GLUCOKINASE"/>
    <property type="match status" value="1"/>
</dbReference>
<feature type="domain" description="HTH rpiR-type" evidence="4">
    <location>
        <begin position="1"/>
        <end position="77"/>
    </location>
</feature>
<dbReference type="PANTHER" id="PTHR30514:SF21">
    <property type="entry name" value="RPIR-FAMILY TRANSCRIPTIONAL REGULATOR"/>
    <property type="match status" value="1"/>
</dbReference>
<dbReference type="InterPro" id="IPR036388">
    <property type="entry name" value="WH-like_DNA-bd_sf"/>
</dbReference>
<dbReference type="PATRIC" id="fig|1030009.3.peg.2901"/>
<dbReference type="EMBL" id="CP002816">
    <property type="protein sequence ID" value="AEH93917.1"/>
    <property type="molecule type" value="Genomic_DNA"/>
</dbReference>
<organism evidence="6 7">
    <name type="scientific">Listeria monocytogenes serotype 4a (strain M7)</name>
    <dbReference type="NCBI Taxonomy" id="1030009"/>
    <lineage>
        <taxon>Bacteria</taxon>
        <taxon>Bacillati</taxon>
        <taxon>Bacillota</taxon>
        <taxon>Bacilli</taxon>
        <taxon>Bacillales</taxon>
        <taxon>Listeriaceae</taxon>
        <taxon>Listeria</taxon>
    </lineage>
</organism>
<dbReference type="PROSITE" id="PS51464">
    <property type="entry name" value="SIS"/>
    <property type="match status" value="1"/>
</dbReference>
<dbReference type="GO" id="GO:0003677">
    <property type="term" value="F:DNA binding"/>
    <property type="evidence" value="ECO:0007669"/>
    <property type="project" value="UniProtKB-KW"/>
</dbReference>
<dbReference type="InterPro" id="IPR000281">
    <property type="entry name" value="HTH_RpiR"/>
</dbReference>
<dbReference type="InterPro" id="IPR046348">
    <property type="entry name" value="SIS_dom_sf"/>
</dbReference>
<dbReference type="RefSeq" id="WP_003728665.1">
    <property type="nucleotide sequence ID" value="NC_017537.1"/>
</dbReference>
<name>A0A0E0UZP8_LISMM</name>
<accession>A0A0E0UZP8</accession>
<dbReference type="HOGENOM" id="CLU_055769_0_3_9"/>
<reference evidence="6 7" key="1">
    <citation type="journal article" date="2011" name="J. Bacteriol.">
        <title>Genome sequence of the nonpathogenic Listeria monocytogenes serovar 4a strain M7.</title>
        <authorList>
            <person name="Chen J."/>
            <person name="Xia Y."/>
            <person name="Cheng C."/>
            <person name="Fang C."/>
            <person name="Shan Y."/>
            <person name="Jin G."/>
            <person name="Fang W."/>
        </authorList>
    </citation>
    <scope>NUCLEOTIDE SEQUENCE [LARGE SCALE GENOMIC DNA]</scope>
    <source>
        <strain evidence="6 7">M7</strain>
    </source>
</reference>
<proteinExistence type="predicted"/>
<dbReference type="InterPro" id="IPR035472">
    <property type="entry name" value="RpiR-like_SIS"/>
</dbReference>
<evidence type="ECO:0000313" key="7">
    <source>
        <dbReference type="Proteomes" id="UP000000486"/>
    </source>
</evidence>
<dbReference type="SUPFAM" id="SSF46689">
    <property type="entry name" value="Homeodomain-like"/>
    <property type="match status" value="1"/>
</dbReference>
<evidence type="ECO:0000256" key="3">
    <source>
        <dbReference type="ARBA" id="ARBA00023163"/>
    </source>
</evidence>
<dbReference type="KEGG" id="lmq:LMM7_2912"/>
<gene>
    <name evidence="6" type="ordered locus">LMM7_2912</name>
</gene>
<evidence type="ECO:0000256" key="1">
    <source>
        <dbReference type="ARBA" id="ARBA00023015"/>
    </source>
</evidence>
<evidence type="ECO:0000259" key="5">
    <source>
        <dbReference type="PROSITE" id="PS51464"/>
    </source>
</evidence>
<feature type="domain" description="SIS" evidence="5">
    <location>
        <begin position="112"/>
        <end position="252"/>
    </location>
</feature>
<keyword evidence="1" id="KW-0805">Transcription regulation</keyword>
<dbReference type="GO" id="GO:0097367">
    <property type="term" value="F:carbohydrate derivative binding"/>
    <property type="evidence" value="ECO:0007669"/>
    <property type="project" value="InterPro"/>
</dbReference>
<dbReference type="GO" id="GO:1901135">
    <property type="term" value="P:carbohydrate derivative metabolic process"/>
    <property type="evidence" value="ECO:0007669"/>
    <property type="project" value="InterPro"/>
</dbReference>
<dbReference type="Proteomes" id="UP000000486">
    <property type="component" value="Chromosome"/>
</dbReference>
<dbReference type="PROSITE" id="PS51071">
    <property type="entry name" value="HTH_RPIR"/>
    <property type="match status" value="1"/>
</dbReference>
<dbReference type="InterPro" id="IPR047640">
    <property type="entry name" value="RpiR-like"/>
</dbReference>